<dbReference type="Pfam" id="PF06037">
    <property type="entry name" value="DUF922"/>
    <property type="match status" value="1"/>
</dbReference>
<feature type="region of interest" description="Disordered" evidence="1">
    <location>
        <begin position="72"/>
        <end position="185"/>
    </location>
</feature>
<dbReference type="InterPro" id="IPR010321">
    <property type="entry name" value="DUF922"/>
</dbReference>
<sequence length="446" mass="50097">MKSIFSSRRNKSPHNNEETEKTEAPFFSKENRTPFFNGSNALGVQTKLTVGKPGDKYEKEADSMADAVVNNAAKPNIQNKEISNIQRESLATPQEDEKLGTAEQRVEEGKLVQEKREISKKEGEEEEEAVSMKEAEEEEEEMVSKKDGEEEEEMIQSKSNSTNQTVSNTLSQQIKNKSGKGKSLSRNIKSEMESSFGVDFSDVNIHTDTDAVKMNKQLGAQAFTHGKDVYFNSGKYNPDSANGKRLLAHELTHVVQQSKNIQPKIQAYRVPSELECDDVVEWLDNNSPYLPGWAQTNSDYSFNGNLNISPPESMDDGRIRLTVTGHSGLTVTVNTTIDKPSWSPSKRPNREADRAAWNAMMTVLNAHEQEHRVIGERWRTVMQERFRAINFSVEAENRDAGISQIREQLRSMQESWKAEAQADQDAIDPFHGATFTCPTTATESVP</sequence>
<dbReference type="RefSeq" id="WP_209655075.1">
    <property type="nucleotide sequence ID" value="NZ_JAGJCB010000008.1"/>
</dbReference>
<organism evidence="3 4">
    <name type="scientific">Mariniflexile gromovii</name>
    <dbReference type="NCBI Taxonomy" id="362523"/>
    <lineage>
        <taxon>Bacteria</taxon>
        <taxon>Pseudomonadati</taxon>
        <taxon>Bacteroidota</taxon>
        <taxon>Flavobacteriia</taxon>
        <taxon>Flavobacteriales</taxon>
        <taxon>Flavobacteriaceae</taxon>
        <taxon>Mariniflexile</taxon>
    </lineage>
</organism>
<feature type="compositionally biased region" description="Basic and acidic residues" evidence="1">
    <location>
        <begin position="95"/>
        <end position="123"/>
    </location>
</feature>
<comment type="caution">
    <text evidence="3">The sequence shown here is derived from an EMBL/GenBank/DDBJ whole genome shotgun (WGS) entry which is preliminary data.</text>
</comment>
<gene>
    <name evidence="3" type="ORF">J8H85_10090</name>
</gene>
<proteinExistence type="predicted"/>
<dbReference type="Proteomes" id="UP000670776">
    <property type="component" value="Unassembled WGS sequence"/>
</dbReference>
<evidence type="ECO:0000313" key="3">
    <source>
        <dbReference type="EMBL" id="MBP0904178.1"/>
    </source>
</evidence>
<reference evidence="3 4" key="1">
    <citation type="submission" date="2021-04" db="EMBL/GenBank/DDBJ databases">
        <title>Mariniflexile gromovii gen. nov., sp. nov., a gliding bacterium isolated from the sea urchin Strongylocentrotus intermedius.</title>
        <authorList>
            <person name="Ko S."/>
            <person name="Le V."/>
            <person name="Ahn C.-Y."/>
            <person name="Oh H.-M."/>
        </authorList>
    </citation>
    <scope>NUCLEOTIDE SEQUENCE [LARGE SCALE GENOMIC DNA]</scope>
    <source>
        <strain evidence="3 4">KCTC 12570</strain>
    </source>
</reference>
<name>A0ABS4BUB6_9FLAO</name>
<protein>
    <submittedName>
        <fullName evidence="3">DUF4157 domain-containing protein</fullName>
    </submittedName>
</protein>
<evidence type="ECO:0000256" key="1">
    <source>
        <dbReference type="SAM" id="MobiDB-lite"/>
    </source>
</evidence>
<feature type="compositionally biased region" description="Polar residues" evidence="1">
    <location>
        <begin position="76"/>
        <end position="92"/>
    </location>
</feature>
<feature type="domain" description="eCIS core" evidence="2">
    <location>
        <begin position="184"/>
        <end position="259"/>
    </location>
</feature>
<evidence type="ECO:0000313" key="4">
    <source>
        <dbReference type="Proteomes" id="UP000670776"/>
    </source>
</evidence>
<accession>A0ABS4BUB6</accession>
<keyword evidence="4" id="KW-1185">Reference proteome</keyword>
<evidence type="ECO:0000259" key="2">
    <source>
        <dbReference type="Pfam" id="PF13699"/>
    </source>
</evidence>
<dbReference type="Pfam" id="PF13699">
    <property type="entry name" value="eCIS_core"/>
    <property type="match status" value="1"/>
</dbReference>
<feature type="compositionally biased region" description="Acidic residues" evidence="1">
    <location>
        <begin position="124"/>
        <end position="141"/>
    </location>
</feature>
<feature type="compositionally biased region" description="Polar residues" evidence="1">
    <location>
        <begin position="156"/>
        <end position="176"/>
    </location>
</feature>
<feature type="compositionally biased region" description="Basic and acidic residues" evidence="1">
    <location>
        <begin position="14"/>
        <end position="23"/>
    </location>
</feature>
<dbReference type="EMBL" id="JAGJCB010000008">
    <property type="protein sequence ID" value="MBP0904178.1"/>
    <property type="molecule type" value="Genomic_DNA"/>
</dbReference>
<feature type="region of interest" description="Disordered" evidence="1">
    <location>
        <begin position="1"/>
        <end position="40"/>
    </location>
</feature>
<dbReference type="InterPro" id="IPR025295">
    <property type="entry name" value="eCIS_core_dom"/>
</dbReference>